<feature type="transmembrane region" description="Helical" evidence="1">
    <location>
        <begin position="58"/>
        <end position="87"/>
    </location>
</feature>
<organism evidence="2 3">
    <name type="scientific">Reticulomyxa filosa</name>
    <dbReference type="NCBI Taxonomy" id="46433"/>
    <lineage>
        <taxon>Eukaryota</taxon>
        <taxon>Sar</taxon>
        <taxon>Rhizaria</taxon>
        <taxon>Retaria</taxon>
        <taxon>Foraminifera</taxon>
        <taxon>Monothalamids</taxon>
        <taxon>Reticulomyxidae</taxon>
        <taxon>Reticulomyxa</taxon>
    </lineage>
</organism>
<gene>
    <name evidence="2" type="ORF">RFI_03558</name>
</gene>
<evidence type="ECO:0000313" key="2">
    <source>
        <dbReference type="EMBL" id="ETO33543.1"/>
    </source>
</evidence>
<dbReference type="Proteomes" id="UP000023152">
    <property type="component" value="Unassembled WGS sequence"/>
</dbReference>
<accession>X6P5Z5</accession>
<protein>
    <submittedName>
        <fullName evidence="2">Uncharacterized protein</fullName>
    </submittedName>
</protein>
<keyword evidence="3" id="KW-1185">Reference proteome</keyword>
<keyword evidence="1" id="KW-0812">Transmembrane</keyword>
<evidence type="ECO:0000313" key="3">
    <source>
        <dbReference type="Proteomes" id="UP000023152"/>
    </source>
</evidence>
<sequence>MIDFLHEKQHSDLIFFFKYTNRSILFKLFFCYKEPDWIYTFDLLQYEVQHCKKSLSDLLFAIFIIYGYMLFFAVVFNVDVCSFLYFFKLNILKINEKVKKMNIIGQIT</sequence>
<keyword evidence="1" id="KW-1133">Transmembrane helix</keyword>
<name>X6P5Z5_RETFI</name>
<reference evidence="2 3" key="1">
    <citation type="journal article" date="2013" name="Curr. Biol.">
        <title>The Genome of the Foraminiferan Reticulomyxa filosa.</title>
        <authorList>
            <person name="Glockner G."/>
            <person name="Hulsmann N."/>
            <person name="Schleicher M."/>
            <person name="Noegel A.A."/>
            <person name="Eichinger L."/>
            <person name="Gallinger C."/>
            <person name="Pawlowski J."/>
            <person name="Sierra R."/>
            <person name="Euteneuer U."/>
            <person name="Pillet L."/>
            <person name="Moustafa A."/>
            <person name="Platzer M."/>
            <person name="Groth M."/>
            <person name="Szafranski K."/>
            <person name="Schliwa M."/>
        </authorList>
    </citation>
    <scope>NUCLEOTIDE SEQUENCE [LARGE SCALE GENOMIC DNA]</scope>
</reference>
<proteinExistence type="predicted"/>
<dbReference type="EMBL" id="ASPP01003312">
    <property type="protein sequence ID" value="ETO33543.1"/>
    <property type="molecule type" value="Genomic_DNA"/>
</dbReference>
<evidence type="ECO:0000256" key="1">
    <source>
        <dbReference type="SAM" id="Phobius"/>
    </source>
</evidence>
<dbReference type="AlphaFoldDB" id="X6P5Z5"/>
<comment type="caution">
    <text evidence="2">The sequence shown here is derived from an EMBL/GenBank/DDBJ whole genome shotgun (WGS) entry which is preliminary data.</text>
</comment>
<keyword evidence="1" id="KW-0472">Membrane</keyword>